<dbReference type="SUPFAM" id="SSF103473">
    <property type="entry name" value="MFS general substrate transporter"/>
    <property type="match status" value="1"/>
</dbReference>
<sequence length="443" mass="47119">MTQPQAKMAKVPVPTERASTGWILRFTLAYIGINIVWAGPGQVLMAPQVEILSQGAQWGPFTTVKEDNLALIGAIAGIFAVLSGPLWGALSDRSSSKWGRRTPWMTVGTILVAIAMVASGMAQTLPALLLSWTAFQIVINAVITPLSATIPDHVPERQRGVVSGWYGFGYTFAVVAGTGLGTLATALWPGMKGITLGYFLCAAACVVAMLPMLANRWETPLPREVKESIPKFGWPQLLACFWVDVRKHPDFGWAWLTRFIVTLSTSTTLFYLYYYLQDEIGLTRDDALVAHGLRVSEGVLLLTATYAIAVFGTVVVAGVLSDRLGKRKVFVSAASIFIGIATVTIAFAPNFAVVIVGAIILGLGTGVFTSVDFAMVSQVLPATEDTGKDVGIIHLAITLPNILAPVVAALLVGSLGGYTSLYLFAGSLAVLGGLLVYKIKGVD</sequence>
<dbReference type="PROSITE" id="PS50850">
    <property type="entry name" value="MFS"/>
    <property type="match status" value="1"/>
</dbReference>
<evidence type="ECO:0000256" key="1">
    <source>
        <dbReference type="ARBA" id="ARBA00004651"/>
    </source>
</evidence>
<reference evidence="7" key="1">
    <citation type="submission" date="2024-02" db="EMBL/GenBank/DDBJ databases">
        <title>Tomenella chthoni gen. nov. sp. nov., a member of the family Jonesiaceae isolated from bat guano.</title>
        <authorList>
            <person name="Miller S.L."/>
            <person name="King J."/>
            <person name="Sankaranarayanan K."/>
            <person name="Lawson P.A."/>
        </authorList>
    </citation>
    <scope>NUCLEOTIDE SEQUENCE</scope>
    <source>
        <strain evidence="7">BS-20</strain>
    </source>
</reference>
<dbReference type="Pfam" id="PF07690">
    <property type="entry name" value="MFS_1"/>
    <property type="match status" value="2"/>
</dbReference>
<dbReference type="PANTHER" id="PTHR23528">
    <property type="match status" value="1"/>
</dbReference>
<feature type="transmembrane region" description="Helical" evidence="5">
    <location>
        <begin position="21"/>
        <end position="39"/>
    </location>
</feature>
<dbReference type="GO" id="GO:0005886">
    <property type="term" value="C:plasma membrane"/>
    <property type="evidence" value="ECO:0007669"/>
    <property type="project" value="UniProtKB-SubCell"/>
</dbReference>
<feature type="transmembrane region" description="Helical" evidence="5">
    <location>
        <begin position="162"/>
        <end position="188"/>
    </location>
</feature>
<dbReference type="InterPro" id="IPR011701">
    <property type="entry name" value="MFS"/>
</dbReference>
<feature type="domain" description="Major facilitator superfamily (MFS) profile" evidence="6">
    <location>
        <begin position="250"/>
        <end position="443"/>
    </location>
</feature>
<feature type="transmembrane region" description="Helical" evidence="5">
    <location>
        <begin position="194"/>
        <end position="214"/>
    </location>
</feature>
<dbReference type="PANTHER" id="PTHR23528:SF1">
    <property type="entry name" value="MAJOR FACILITATOR SUPERFAMILY (MFS) PROFILE DOMAIN-CONTAINING PROTEIN"/>
    <property type="match status" value="1"/>
</dbReference>
<accession>A0AAU7DTF0</accession>
<feature type="transmembrane region" description="Helical" evidence="5">
    <location>
        <begin position="255"/>
        <end position="276"/>
    </location>
</feature>
<feature type="transmembrane region" description="Helical" evidence="5">
    <location>
        <begin position="392"/>
        <end position="412"/>
    </location>
</feature>
<keyword evidence="4 5" id="KW-0472">Membrane</keyword>
<evidence type="ECO:0000259" key="6">
    <source>
        <dbReference type="PROSITE" id="PS50850"/>
    </source>
</evidence>
<organism evidence="7">
    <name type="scientific">Jonesiaceae bacterium BS-20</name>
    <dbReference type="NCBI Taxonomy" id="3120821"/>
    <lineage>
        <taxon>Bacteria</taxon>
        <taxon>Bacillati</taxon>
        <taxon>Actinomycetota</taxon>
        <taxon>Actinomycetes</taxon>
        <taxon>Micrococcales</taxon>
        <taxon>Jonesiaceae</taxon>
    </lineage>
</organism>
<dbReference type="EMBL" id="CP146203">
    <property type="protein sequence ID" value="XBH21214.1"/>
    <property type="molecule type" value="Genomic_DNA"/>
</dbReference>
<name>A0AAU7DTF0_9MICO</name>
<feature type="transmembrane region" description="Helical" evidence="5">
    <location>
        <begin position="102"/>
        <end position="122"/>
    </location>
</feature>
<dbReference type="InterPro" id="IPR020846">
    <property type="entry name" value="MFS_dom"/>
</dbReference>
<evidence type="ECO:0000256" key="4">
    <source>
        <dbReference type="ARBA" id="ARBA00023136"/>
    </source>
</evidence>
<gene>
    <name evidence="7" type="ORF">V5R04_13495</name>
</gene>
<feature type="transmembrane region" description="Helical" evidence="5">
    <location>
        <begin position="299"/>
        <end position="320"/>
    </location>
</feature>
<evidence type="ECO:0000256" key="3">
    <source>
        <dbReference type="ARBA" id="ARBA00022989"/>
    </source>
</evidence>
<feature type="transmembrane region" description="Helical" evidence="5">
    <location>
        <begin position="128"/>
        <end position="150"/>
    </location>
</feature>
<evidence type="ECO:0000256" key="5">
    <source>
        <dbReference type="SAM" id="Phobius"/>
    </source>
</evidence>
<dbReference type="InterPro" id="IPR036259">
    <property type="entry name" value="MFS_trans_sf"/>
</dbReference>
<evidence type="ECO:0000313" key="7">
    <source>
        <dbReference type="EMBL" id="XBH21214.1"/>
    </source>
</evidence>
<evidence type="ECO:0000256" key="2">
    <source>
        <dbReference type="ARBA" id="ARBA00022692"/>
    </source>
</evidence>
<proteinExistence type="predicted"/>
<feature type="transmembrane region" description="Helical" evidence="5">
    <location>
        <begin position="354"/>
        <end position="380"/>
    </location>
</feature>
<feature type="transmembrane region" description="Helical" evidence="5">
    <location>
        <begin position="69"/>
        <end position="90"/>
    </location>
</feature>
<keyword evidence="2 5" id="KW-0812">Transmembrane</keyword>
<comment type="subcellular location">
    <subcellularLocation>
        <location evidence="1">Cell membrane</location>
        <topology evidence="1">Multi-pass membrane protein</topology>
    </subcellularLocation>
</comment>
<protein>
    <submittedName>
        <fullName evidence="7">MFS transporter</fullName>
    </submittedName>
</protein>
<feature type="transmembrane region" description="Helical" evidence="5">
    <location>
        <begin position="329"/>
        <end position="348"/>
    </location>
</feature>
<feature type="transmembrane region" description="Helical" evidence="5">
    <location>
        <begin position="418"/>
        <end position="437"/>
    </location>
</feature>
<dbReference type="Gene3D" id="1.20.1250.20">
    <property type="entry name" value="MFS general substrate transporter like domains"/>
    <property type="match status" value="2"/>
</dbReference>
<keyword evidence="3 5" id="KW-1133">Transmembrane helix</keyword>
<dbReference type="GO" id="GO:0022857">
    <property type="term" value="F:transmembrane transporter activity"/>
    <property type="evidence" value="ECO:0007669"/>
    <property type="project" value="InterPro"/>
</dbReference>
<dbReference type="AlphaFoldDB" id="A0AAU7DTF0"/>